<evidence type="ECO:0000313" key="1">
    <source>
        <dbReference type="EMBL" id="EFI91540.1"/>
    </source>
</evidence>
<dbReference type="InParanoid" id="D8QL38"/>
<organism evidence="2">
    <name type="scientific">Schizophyllum commune (strain H4-8 / FGSC 9210)</name>
    <name type="common">Split gill fungus</name>
    <dbReference type="NCBI Taxonomy" id="578458"/>
    <lineage>
        <taxon>Eukaryota</taxon>
        <taxon>Fungi</taxon>
        <taxon>Dikarya</taxon>
        <taxon>Basidiomycota</taxon>
        <taxon>Agaricomycotina</taxon>
        <taxon>Agaricomycetes</taxon>
        <taxon>Agaricomycetidae</taxon>
        <taxon>Agaricales</taxon>
        <taxon>Schizophyllaceae</taxon>
        <taxon>Schizophyllum</taxon>
    </lineage>
</organism>
<dbReference type="VEuPathDB" id="FungiDB:SCHCODRAFT_02520456"/>
<protein>
    <submittedName>
        <fullName evidence="1">Uncharacterized protein</fullName>
    </submittedName>
</protein>
<dbReference type="KEGG" id="scm:SCHCO_02520456"/>
<dbReference type="EMBL" id="GL377317">
    <property type="protein sequence ID" value="EFI91540.1"/>
    <property type="molecule type" value="Genomic_DNA"/>
</dbReference>
<dbReference type="RefSeq" id="XP_003026443.1">
    <property type="nucleotide sequence ID" value="XM_003026397.1"/>
</dbReference>
<dbReference type="GeneID" id="9593083"/>
<keyword evidence="2" id="KW-1185">Reference proteome</keyword>
<dbReference type="HOGENOM" id="CLU_644288_0_0_1"/>
<evidence type="ECO:0000313" key="2">
    <source>
        <dbReference type="Proteomes" id="UP000007431"/>
    </source>
</evidence>
<accession>D8QL38</accession>
<dbReference type="AlphaFoldDB" id="D8QL38"/>
<dbReference type="Proteomes" id="UP000007431">
    <property type="component" value="Unassembled WGS sequence"/>
</dbReference>
<name>D8QL38_SCHCM</name>
<gene>
    <name evidence="1" type="ORF">SCHCODRAFT_114554</name>
</gene>
<sequence>MWRRKYDLPHAQSSTCRHAITATDLVGCHEHSGDVAPAEERSRSSQRVSAVSPQFGSDACLLGGAETVSRRLEDCAALACAIAVLLLTGDLQHAQSAQAPHNLPAVCQRHTEHCGVAPFARERERGDAQGALAGALPLWTQSLPKREGLPLTRTAVSTSGTAALRPSVLVATCQASEHSIDHTLLLASARPAQSPQFKRLQRAADIHAQTDTQRLEAFFRRPATVIRPLPTCSGADLRADRTLASYPTRGEVHKAGGGEVGRQSSMLFRILSPSTASTASSSTAGLPAAVCYQVRPAWRRRWYIDLPTPFVSVLTSIPSMRIYCYFPQDIVCLIASANVGLRARVLPRRRARAQLFDFDIALAVQTRPRLLPRRQAHSPLAFKLVLAFNRRLALQRIFNLEHIPTLAFKPNLLVLKLNLTPTTPTR</sequence>
<proteinExistence type="predicted"/>
<dbReference type="OrthoDB" id="3125542at2759"/>
<reference evidence="1 2" key="1">
    <citation type="journal article" date="2010" name="Nat. Biotechnol.">
        <title>Genome sequence of the model mushroom Schizophyllum commune.</title>
        <authorList>
            <person name="Ohm R.A."/>
            <person name="de Jong J.F."/>
            <person name="Lugones L.G."/>
            <person name="Aerts A."/>
            <person name="Kothe E."/>
            <person name="Stajich J.E."/>
            <person name="de Vries R.P."/>
            <person name="Record E."/>
            <person name="Levasseur A."/>
            <person name="Baker S.E."/>
            <person name="Bartholomew K.A."/>
            <person name="Coutinho P.M."/>
            <person name="Erdmann S."/>
            <person name="Fowler T.J."/>
            <person name="Gathman A.C."/>
            <person name="Lombard V."/>
            <person name="Henrissat B."/>
            <person name="Knabe N."/>
            <person name="Kuees U."/>
            <person name="Lilly W.W."/>
            <person name="Lindquist E."/>
            <person name="Lucas S."/>
            <person name="Magnuson J.K."/>
            <person name="Piumi F."/>
            <person name="Raudaskoski M."/>
            <person name="Salamov A."/>
            <person name="Schmutz J."/>
            <person name="Schwarze F.W.M.R."/>
            <person name="vanKuyk P.A."/>
            <person name="Horton J.S."/>
            <person name="Grigoriev I.V."/>
            <person name="Woesten H.A.B."/>
        </authorList>
    </citation>
    <scope>NUCLEOTIDE SEQUENCE [LARGE SCALE GENOMIC DNA]</scope>
    <source>
        <strain evidence="2">H4-8 / FGSC 9210</strain>
    </source>
</reference>
<feature type="non-terminal residue" evidence="1">
    <location>
        <position position="426"/>
    </location>
</feature>